<protein>
    <submittedName>
        <fullName evidence="1">Uncharacterized protein</fullName>
    </submittedName>
</protein>
<dbReference type="EMBL" id="JAWDJW010006436">
    <property type="protein sequence ID" value="KAK3064744.1"/>
    <property type="molecule type" value="Genomic_DNA"/>
</dbReference>
<reference evidence="1" key="1">
    <citation type="submission" date="2024-09" db="EMBL/GenBank/DDBJ databases">
        <title>Black Yeasts Isolated from many extreme environments.</title>
        <authorList>
            <person name="Coleine C."/>
            <person name="Stajich J.E."/>
            <person name="Selbmann L."/>
        </authorList>
    </citation>
    <scope>NUCLEOTIDE SEQUENCE</scope>
    <source>
        <strain evidence="1">CCFEE 5737</strain>
    </source>
</reference>
<gene>
    <name evidence="1" type="ORF">LTS18_004402</name>
</gene>
<accession>A0ACC3DB94</accession>
<proteinExistence type="predicted"/>
<name>A0ACC3DB94_9PEZI</name>
<keyword evidence="2" id="KW-1185">Reference proteome</keyword>
<organism evidence="1 2">
    <name type="scientific">Coniosporium uncinatum</name>
    <dbReference type="NCBI Taxonomy" id="93489"/>
    <lineage>
        <taxon>Eukaryota</taxon>
        <taxon>Fungi</taxon>
        <taxon>Dikarya</taxon>
        <taxon>Ascomycota</taxon>
        <taxon>Pezizomycotina</taxon>
        <taxon>Dothideomycetes</taxon>
        <taxon>Dothideomycetes incertae sedis</taxon>
        <taxon>Coniosporium</taxon>
    </lineage>
</organism>
<evidence type="ECO:0000313" key="1">
    <source>
        <dbReference type="EMBL" id="KAK3064744.1"/>
    </source>
</evidence>
<sequence>MATDFASAQAAMPAPPFSNFQQPQYQQQYYGSQYTPVSSANATPSNLSPTSPRHLSHLNIPVQLRPQKSPLYIPAALRPTEKPLRNSPPKDKKAGTESPDSIKAIPRHLRTDSLGSSINRIVSAEWNDEPLGEVTGPPTRNHWKPDSASVQCDYPSCTTTFSLYNRRHHCRRCGNLFCQPHSTRVVPLDQEARFHPKGPRSRSCDMCYSDYRTWHDARKSRSNSDASSNPAGAAAASAVMSNPIAASPQQQQQQHRGLLAGGQGDQKVGSLAQSVPKDWNWSTF</sequence>
<comment type="caution">
    <text evidence="1">The sequence shown here is derived from an EMBL/GenBank/DDBJ whole genome shotgun (WGS) entry which is preliminary data.</text>
</comment>
<dbReference type="Proteomes" id="UP001186974">
    <property type="component" value="Unassembled WGS sequence"/>
</dbReference>
<evidence type="ECO:0000313" key="2">
    <source>
        <dbReference type="Proteomes" id="UP001186974"/>
    </source>
</evidence>